<name>A0AAN6W272_9PEZI</name>
<evidence type="ECO:0000313" key="2">
    <source>
        <dbReference type="EMBL" id="KAK4172906.1"/>
    </source>
</evidence>
<comment type="caution">
    <text evidence="2">The sequence shown here is derived from an EMBL/GenBank/DDBJ whole genome shotgun (WGS) entry which is preliminary data.</text>
</comment>
<evidence type="ECO:0000313" key="3">
    <source>
        <dbReference type="Proteomes" id="UP001302321"/>
    </source>
</evidence>
<keyword evidence="3" id="KW-1185">Reference proteome</keyword>
<dbReference type="AlphaFoldDB" id="A0AAN6W272"/>
<proteinExistence type="predicted"/>
<reference evidence="2" key="2">
    <citation type="submission" date="2023-05" db="EMBL/GenBank/DDBJ databases">
        <authorList>
            <consortium name="Lawrence Berkeley National Laboratory"/>
            <person name="Steindorff A."/>
            <person name="Hensen N."/>
            <person name="Bonometti L."/>
            <person name="Westerberg I."/>
            <person name="Brannstrom I.O."/>
            <person name="Guillou S."/>
            <person name="Cros-Aarteil S."/>
            <person name="Calhoun S."/>
            <person name="Haridas S."/>
            <person name="Kuo A."/>
            <person name="Mondo S."/>
            <person name="Pangilinan J."/>
            <person name="Riley R."/>
            <person name="Labutti K."/>
            <person name="Andreopoulos B."/>
            <person name="Lipzen A."/>
            <person name="Chen C."/>
            <person name="Yanf M."/>
            <person name="Daum C."/>
            <person name="Ng V."/>
            <person name="Clum A."/>
            <person name="Ohm R."/>
            <person name="Martin F."/>
            <person name="Silar P."/>
            <person name="Natvig D."/>
            <person name="Lalanne C."/>
            <person name="Gautier V."/>
            <person name="Ament-Velasquez S.L."/>
            <person name="Kruys A."/>
            <person name="Hutchinson M.I."/>
            <person name="Powell A.J."/>
            <person name="Barry K."/>
            <person name="Miller A.N."/>
            <person name="Grigoriev I.V."/>
            <person name="Debuchy R."/>
            <person name="Gladieux P."/>
            <person name="Thoren M.H."/>
            <person name="Johannesson H."/>
        </authorList>
    </citation>
    <scope>NUCLEOTIDE SEQUENCE</scope>
    <source>
        <strain evidence="2">CBS 892.96</strain>
    </source>
</reference>
<keyword evidence="1" id="KW-0732">Signal</keyword>
<dbReference type="Proteomes" id="UP001302321">
    <property type="component" value="Unassembled WGS sequence"/>
</dbReference>
<dbReference type="EMBL" id="MU866384">
    <property type="protein sequence ID" value="KAK4172906.1"/>
    <property type="molecule type" value="Genomic_DNA"/>
</dbReference>
<accession>A0AAN6W272</accession>
<sequence length="168" mass="17767">MHFSHFLLGFVASASAIDVYFHNSGDCSGAASVCTGINPNVCCTGNSPTIAYRGVPTNWNINAQGFSGGGCASPQWPASSVGKIECMTVNSRDNYTGSRYAFASHQHAEDTCSSCTEPVKPGTLVLADGITKYDIVGLDDVKVEELLIITDSGVGPEGIPKKFQVRRK</sequence>
<organism evidence="2 3">
    <name type="scientific">Triangularia setosa</name>
    <dbReference type="NCBI Taxonomy" id="2587417"/>
    <lineage>
        <taxon>Eukaryota</taxon>
        <taxon>Fungi</taxon>
        <taxon>Dikarya</taxon>
        <taxon>Ascomycota</taxon>
        <taxon>Pezizomycotina</taxon>
        <taxon>Sordariomycetes</taxon>
        <taxon>Sordariomycetidae</taxon>
        <taxon>Sordariales</taxon>
        <taxon>Podosporaceae</taxon>
        <taxon>Triangularia</taxon>
    </lineage>
</organism>
<feature type="signal peptide" evidence="1">
    <location>
        <begin position="1"/>
        <end position="16"/>
    </location>
</feature>
<gene>
    <name evidence="2" type="ORF">QBC36DRAFT_361484</name>
</gene>
<reference evidence="2" key="1">
    <citation type="journal article" date="2023" name="Mol. Phylogenet. Evol.">
        <title>Genome-scale phylogeny and comparative genomics of the fungal order Sordariales.</title>
        <authorList>
            <person name="Hensen N."/>
            <person name="Bonometti L."/>
            <person name="Westerberg I."/>
            <person name="Brannstrom I.O."/>
            <person name="Guillou S."/>
            <person name="Cros-Aarteil S."/>
            <person name="Calhoun S."/>
            <person name="Haridas S."/>
            <person name="Kuo A."/>
            <person name="Mondo S."/>
            <person name="Pangilinan J."/>
            <person name="Riley R."/>
            <person name="LaButti K."/>
            <person name="Andreopoulos B."/>
            <person name="Lipzen A."/>
            <person name="Chen C."/>
            <person name="Yan M."/>
            <person name="Daum C."/>
            <person name="Ng V."/>
            <person name="Clum A."/>
            <person name="Steindorff A."/>
            <person name="Ohm R.A."/>
            <person name="Martin F."/>
            <person name="Silar P."/>
            <person name="Natvig D.O."/>
            <person name="Lalanne C."/>
            <person name="Gautier V."/>
            <person name="Ament-Velasquez S.L."/>
            <person name="Kruys A."/>
            <person name="Hutchinson M.I."/>
            <person name="Powell A.J."/>
            <person name="Barry K."/>
            <person name="Miller A.N."/>
            <person name="Grigoriev I.V."/>
            <person name="Debuchy R."/>
            <person name="Gladieux P."/>
            <person name="Hiltunen Thoren M."/>
            <person name="Johannesson H."/>
        </authorList>
    </citation>
    <scope>NUCLEOTIDE SEQUENCE</scope>
    <source>
        <strain evidence="2">CBS 892.96</strain>
    </source>
</reference>
<protein>
    <submittedName>
        <fullName evidence="2">Uncharacterized protein</fullName>
    </submittedName>
</protein>
<evidence type="ECO:0000256" key="1">
    <source>
        <dbReference type="SAM" id="SignalP"/>
    </source>
</evidence>
<feature type="chain" id="PRO_5042857208" evidence="1">
    <location>
        <begin position="17"/>
        <end position="168"/>
    </location>
</feature>